<dbReference type="Proteomes" id="UP000242957">
    <property type="component" value="Unassembled WGS sequence"/>
</dbReference>
<dbReference type="GO" id="GO:0005886">
    <property type="term" value="C:plasma membrane"/>
    <property type="evidence" value="ECO:0007669"/>
    <property type="project" value="TreeGrafter"/>
</dbReference>
<accession>A0A1G9Z557</accession>
<evidence type="ECO:0000313" key="6">
    <source>
        <dbReference type="Proteomes" id="UP000242957"/>
    </source>
</evidence>
<dbReference type="FunFam" id="3.40.50.300:FF:000398">
    <property type="entry name" value="Type IV pilus assembly ATPase PilB"/>
    <property type="match status" value="1"/>
</dbReference>
<dbReference type="SUPFAM" id="SSF160246">
    <property type="entry name" value="EspE N-terminal domain-like"/>
    <property type="match status" value="1"/>
</dbReference>
<evidence type="ECO:0000256" key="2">
    <source>
        <dbReference type="ARBA" id="ARBA00022741"/>
    </source>
</evidence>
<dbReference type="InterPro" id="IPR001482">
    <property type="entry name" value="T2SS/T4SS_dom"/>
</dbReference>
<evidence type="ECO:0000256" key="1">
    <source>
        <dbReference type="ARBA" id="ARBA00006611"/>
    </source>
</evidence>
<evidence type="ECO:0000259" key="4">
    <source>
        <dbReference type="PROSITE" id="PS00662"/>
    </source>
</evidence>
<dbReference type="Gene3D" id="3.30.450.90">
    <property type="match status" value="1"/>
</dbReference>
<dbReference type="PANTHER" id="PTHR30258:SF1">
    <property type="entry name" value="PROTEIN TRANSPORT PROTEIN HOFB HOMOLOG"/>
    <property type="match status" value="1"/>
</dbReference>
<sequence length="572" mass="62815">MDRISLVVGRLPVAAAPTELESRLPAAMLRSARERAESQGERTLEALEAISGMEPPAFVRSLGATLHYPVLDCETLFSCTPVFERVTLAQALKREFVMLRIGQETVGVFADPFDDARLAWIDQCLRGAPLYLAHSADLKAYLARHEESFHAVEALNAGAAGAVEADHLETLSLTSISEDSSVVVKLVNSTLYDALKMHASDIHLGTTGSGLVIKYRIDGVLNSISKVQGSDLAEQVISRVKVMAELDISEKRVPQDGRFKIGINGRQIDFRVSIMPSIFGEDAVLRVLDKQDLADRVHGVRLEALGFEEKSLRALRRLAAEPYGMVLVTGPTGSGKTTTLYAMITEINHGVDKIITIEDPVEYQLPGVLQIPVNEKKGLTFARGLRSILRHDPDKIMVGEIRDPETAQIAVQSALTGHLVFTTIHANNVFDVIGRFSQMEVDPYSFVSALNAVLAQRLIRLVCPTCSTPVQPSEEELRASGLEPDAVHDYHFVHGAGCGRCRGSGYRGRTAIAELLQLDDEIRQMIIERQPISRIKEVACRRGLKLLRGSALELVRDGRTTLEEINRVTFVS</sequence>
<protein>
    <submittedName>
        <fullName evidence="5">General secretion pathway protein E</fullName>
    </submittedName>
</protein>
<dbReference type="InterPro" id="IPR037257">
    <property type="entry name" value="T2SS_E_N_sf"/>
</dbReference>
<dbReference type="InterPro" id="IPR027417">
    <property type="entry name" value="P-loop_NTPase"/>
</dbReference>
<dbReference type="GO" id="GO:0016887">
    <property type="term" value="F:ATP hydrolysis activity"/>
    <property type="evidence" value="ECO:0007669"/>
    <property type="project" value="TreeGrafter"/>
</dbReference>
<dbReference type="AlphaFoldDB" id="A0A1G9Z557"/>
<keyword evidence="6" id="KW-1185">Reference proteome</keyword>
<name>A0A1G9Z557_9PSED</name>
<dbReference type="PANTHER" id="PTHR30258">
    <property type="entry name" value="TYPE II SECRETION SYSTEM PROTEIN GSPE-RELATED"/>
    <property type="match status" value="1"/>
</dbReference>
<dbReference type="PROSITE" id="PS00662">
    <property type="entry name" value="T2SP_E"/>
    <property type="match status" value="1"/>
</dbReference>
<dbReference type="Gene3D" id="3.40.50.300">
    <property type="entry name" value="P-loop containing nucleotide triphosphate hydrolases"/>
    <property type="match status" value="1"/>
</dbReference>
<gene>
    <name evidence="5" type="ORF">SAMN05216193_101362</name>
</gene>
<dbReference type="CDD" id="cd01129">
    <property type="entry name" value="PulE-GspE-like"/>
    <property type="match status" value="1"/>
</dbReference>
<dbReference type="SUPFAM" id="SSF52540">
    <property type="entry name" value="P-loop containing nucleoside triphosphate hydrolases"/>
    <property type="match status" value="1"/>
</dbReference>
<dbReference type="OrthoDB" id="6189814at2"/>
<dbReference type="STRING" id="198616.SAMN05216193_101362"/>
<reference evidence="6" key="1">
    <citation type="submission" date="2016-10" db="EMBL/GenBank/DDBJ databases">
        <authorList>
            <person name="Varghese N."/>
            <person name="Submissions S."/>
        </authorList>
    </citation>
    <scope>NUCLEOTIDE SEQUENCE [LARGE SCALE GENOMIC DNA]</scope>
    <source>
        <strain evidence="6">JCM 21621</strain>
    </source>
</reference>
<dbReference type="EMBL" id="FNIJ01000001">
    <property type="protein sequence ID" value="SDN16499.1"/>
    <property type="molecule type" value="Genomic_DNA"/>
</dbReference>
<evidence type="ECO:0000256" key="3">
    <source>
        <dbReference type="ARBA" id="ARBA00022840"/>
    </source>
</evidence>
<evidence type="ECO:0000313" key="5">
    <source>
        <dbReference type="EMBL" id="SDN16499.1"/>
    </source>
</evidence>
<proteinExistence type="inferred from homology"/>
<organism evidence="5 6">
    <name type="scientific">Pseudomonas jinjuensis</name>
    <dbReference type="NCBI Taxonomy" id="198616"/>
    <lineage>
        <taxon>Bacteria</taxon>
        <taxon>Pseudomonadati</taxon>
        <taxon>Pseudomonadota</taxon>
        <taxon>Gammaproteobacteria</taxon>
        <taxon>Pseudomonadales</taxon>
        <taxon>Pseudomonadaceae</taxon>
        <taxon>Pseudomonas</taxon>
    </lineage>
</organism>
<dbReference type="RefSeq" id="WP_084310293.1">
    <property type="nucleotide sequence ID" value="NZ_FNIJ01000001.1"/>
</dbReference>
<keyword evidence="2" id="KW-0547">Nucleotide-binding</keyword>
<comment type="similarity">
    <text evidence="1">Belongs to the GSP E family.</text>
</comment>
<dbReference type="Pfam" id="PF00437">
    <property type="entry name" value="T2SSE"/>
    <property type="match status" value="1"/>
</dbReference>
<dbReference type="GO" id="GO:0005524">
    <property type="term" value="F:ATP binding"/>
    <property type="evidence" value="ECO:0007669"/>
    <property type="project" value="UniProtKB-KW"/>
</dbReference>
<feature type="domain" description="Bacterial type II secretion system protein E" evidence="4">
    <location>
        <begin position="389"/>
        <end position="403"/>
    </location>
</feature>
<keyword evidence="3" id="KW-0067">ATP-binding</keyword>